<evidence type="ECO:0000313" key="9">
    <source>
        <dbReference type="EMBL" id="MDO4842823.1"/>
    </source>
</evidence>
<comment type="similarity">
    <text evidence="2">Belongs to the pantothenate synthetase family.</text>
</comment>
<dbReference type="GO" id="GO:0005524">
    <property type="term" value="F:ATP binding"/>
    <property type="evidence" value="ECO:0007669"/>
    <property type="project" value="UniProtKB-KW"/>
</dbReference>
<evidence type="ECO:0000256" key="2">
    <source>
        <dbReference type="ARBA" id="ARBA00009256"/>
    </source>
</evidence>
<comment type="catalytic activity">
    <reaction evidence="7">
        <text>(R)-pantoate + beta-alanine + ATP = (R)-pantothenate + AMP + diphosphate + H(+)</text>
        <dbReference type="Rhea" id="RHEA:10912"/>
        <dbReference type="ChEBI" id="CHEBI:15378"/>
        <dbReference type="ChEBI" id="CHEBI:15980"/>
        <dbReference type="ChEBI" id="CHEBI:29032"/>
        <dbReference type="ChEBI" id="CHEBI:30616"/>
        <dbReference type="ChEBI" id="CHEBI:33019"/>
        <dbReference type="ChEBI" id="CHEBI:57966"/>
        <dbReference type="ChEBI" id="CHEBI:456215"/>
        <dbReference type="EC" id="6.3.2.1"/>
    </reaction>
</comment>
<evidence type="ECO:0000256" key="4">
    <source>
        <dbReference type="ARBA" id="ARBA00022655"/>
    </source>
</evidence>
<evidence type="ECO:0000256" key="3">
    <source>
        <dbReference type="ARBA" id="ARBA00022598"/>
    </source>
</evidence>
<dbReference type="InterPro" id="IPR014729">
    <property type="entry name" value="Rossmann-like_a/b/a_fold"/>
</dbReference>
<dbReference type="InterPro" id="IPR003721">
    <property type="entry name" value="Pantoate_ligase"/>
</dbReference>
<sequence length="242" mass="27048">MKVVHTIEELHAAVRDLKDITLVPTMGNLHDGHISLMRLAKQQGGPVVASVFVNRLQFGPNEDFDTYPRTFQADAEKLEKADVDIMFAPSEKDMYPVPQEYRVVPPDSLAGILEGYFRPGFFNGVATVVMKLFSAVRPVNVVFGKKDYQQLMIIRRMVEQFALPIKIIGAEIHRGENGLAMSSRNGYLSAEQLAEAPNLYKILKTAVNQVRAGNQDLDALEKQAMDALKARGWVPDYVSICR</sequence>
<dbReference type="Pfam" id="PF02569">
    <property type="entry name" value="Pantoate_ligase"/>
    <property type="match status" value="1"/>
</dbReference>
<evidence type="ECO:0000256" key="5">
    <source>
        <dbReference type="ARBA" id="ARBA00022741"/>
    </source>
</evidence>
<dbReference type="GO" id="GO:0004592">
    <property type="term" value="F:pantoate-beta-alanine ligase activity"/>
    <property type="evidence" value="ECO:0007669"/>
    <property type="project" value="UniProtKB-UniRule"/>
</dbReference>
<gene>
    <name evidence="9" type="primary">panC</name>
    <name evidence="9" type="ORF">Q3982_09130</name>
</gene>
<dbReference type="Gene3D" id="3.40.50.620">
    <property type="entry name" value="HUPs"/>
    <property type="match status" value="1"/>
</dbReference>
<dbReference type="InterPro" id="IPR042176">
    <property type="entry name" value="Pantoate_ligase_C"/>
</dbReference>
<dbReference type="NCBIfam" id="TIGR00018">
    <property type="entry name" value="panC"/>
    <property type="match status" value="1"/>
</dbReference>
<comment type="caution">
    <text evidence="9">The sequence shown here is derived from an EMBL/GenBank/DDBJ whole genome shotgun (WGS) entry which is preliminary data.</text>
</comment>
<dbReference type="GO" id="GO:0015940">
    <property type="term" value="P:pantothenate biosynthetic process"/>
    <property type="evidence" value="ECO:0007669"/>
    <property type="project" value="UniProtKB-UniRule"/>
</dbReference>
<comment type="pathway">
    <text evidence="1">Cofactor biosynthesis; (R)-pantothenate biosynthesis; (R)-pantothenate from (R)-pantoate and beta-alanine: step 1/1.</text>
</comment>
<evidence type="ECO:0000256" key="7">
    <source>
        <dbReference type="ARBA" id="ARBA00048258"/>
    </source>
</evidence>
<accession>A0AA43RJ88</accession>
<keyword evidence="5" id="KW-0547">Nucleotide-binding</keyword>
<evidence type="ECO:0000256" key="6">
    <source>
        <dbReference type="ARBA" id="ARBA00022840"/>
    </source>
</evidence>
<evidence type="ECO:0000313" key="10">
    <source>
        <dbReference type="Proteomes" id="UP001168575"/>
    </source>
</evidence>
<organism evidence="9 10">
    <name type="scientific">Phoenicibacter congonensis</name>
    <dbReference type="NCBI Taxonomy" id="1944646"/>
    <lineage>
        <taxon>Bacteria</taxon>
        <taxon>Bacillati</taxon>
        <taxon>Actinomycetota</taxon>
        <taxon>Coriobacteriia</taxon>
        <taxon>Eggerthellales</taxon>
        <taxon>Eggerthellaceae</taxon>
        <taxon>Phoenicibacter</taxon>
    </lineage>
</organism>
<dbReference type="GO" id="GO:0005829">
    <property type="term" value="C:cytosol"/>
    <property type="evidence" value="ECO:0007669"/>
    <property type="project" value="TreeGrafter"/>
</dbReference>
<dbReference type="EC" id="6.3.2.1" evidence="8"/>
<dbReference type="SUPFAM" id="SSF52374">
    <property type="entry name" value="Nucleotidylyl transferase"/>
    <property type="match status" value="1"/>
</dbReference>
<keyword evidence="3 9" id="KW-0436">Ligase</keyword>
<dbReference type="HAMAP" id="MF_00158">
    <property type="entry name" value="PanC"/>
    <property type="match status" value="1"/>
</dbReference>
<dbReference type="PANTHER" id="PTHR21299">
    <property type="entry name" value="CYTIDYLATE KINASE/PANTOATE-BETA-ALANINE LIGASE"/>
    <property type="match status" value="1"/>
</dbReference>
<protein>
    <recommendedName>
        <fullName evidence="8">Pantoate--beta-alanine ligase</fullName>
        <ecNumber evidence="8">6.3.2.1</ecNumber>
    </recommendedName>
</protein>
<feature type="non-terminal residue" evidence="9">
    <location>
        <position position="242"/>
    </location>
</feature>
<evidence type="ECO:0000256" key="8">
    <source>
        <dbReference type="NCBIfam" id="TIGR00018"/>
    </source>
</evidence>
<proteinExistence type="inferred from homology"/>
<dbReference type="EMBL" id="JAUMVS010000325">
    <property type="protein sequence ID" value="MDO4842823.1"/>
    <property type="molecule type" value="Genomic_DNA"/>
</dbReference>
<dbReference type="CDD" id="cd00560">
    <property type="entry name" value="PanC"/>
    <property type="match status" value="1"/>
</dbReference>
<name>A0AA43RJ88_9ACTN</name>
<keyword evidence="10" id="KW-1185">Reference proteome</keyword>
<keyword evidence="4" id="KW-0566">Pantothenate biosynthesis</keyword>
<evidence type="ECO:0000256" key="1">
    <source>
        <dbReference type="ARBA" id="ARBA00004990"/>
    </source>
</evidence>
<reference evidence="9" key="1">
    <citation type="submission" date="2023-07" db="EMBL/GenBank/DDBJ databases">
        <title>Between Cages and Wild: Unraveling the Impact of Captivity on Animal Microbiomes and Antimicrobial Resistance.</title>
        <authorList>
            <person name="Schmartz G.P."/>
            <person name="Rehner J."/>
            <person name="Schuff M.J."/>
            <person name="Becker S.L."/>
            <person name="Kravczyk M."/>
            <person name="Gurevich A."/>
            <person name="Francke R."/>
            <person name="Mueller R."/>
            <person name="Keller V."/>
            <person name="Keller A."/>
        </authorList>
    </citation>
    <scope>NUCLEOTIDE SEQUENCE</scope>
    <source>
        <strain evidence="9">S12M_St_49</strain>
    </source>
</reference>
<dbReference type="AlphaFoldDB" id="A0AA43RJ88"/>
<dbReference type="PANTHER" id="PTHR21299:SF1">
    <property type="entry name" value="PANTOATE--BETA-ALANINE LIGASE"/>
    <property type="match status" value="1"/>
</dbReference>
<dbReference type="Proteomes" id="UP001168575">
    <property type="component" value="Unassembled WGS sequence"/>
</dbReference>
<dbReference type="Gene3D" id="3.30.1300.10">
    <property type="entry name" value="Pantoate-beta-alanine ligase, C-terminal domain"/>
    <property type="match status" value="1"/>
</dbReference>
<keyword evidence="6" id="KW-0067">ATP-binding</keyword>